<reference evidence="5 6" key="1">
    <citation type="submission" date="2023-05" db="EMBL/GenBank/DDBJ databases">
        <title>Novel species of genus Flectobacillus isolated from stream in China.</title>
        <authorList>
            <person name="Lu H."/>
        </authorList>
    </citation>
    <scope>NUCLEOTIDE SEQUENCE [LARGE SCALE GENOMIC DNA]</scope>
    <source>
        <strain evidence="5 6">LFS242W</strain>
    </source>
</reference>
<evidence type="ECO:0000313" key="5">
    <source>
        <dbReference type="EMBL" id="MDI9873373.1"/>
    </source>
</evidence>
<feature type="transmembrane region" description="Helical" evidence="2">
    <location>
        <begin position="249"/>
        <end position="269"/>
    </location>
</feature>
<evidence type="ECO:0000259" key="4">
    <source>
        <dbReference type="Pfam" id="PF10531"/>
    </source>
</evidence>
<dbReference type="PANTHER" id="PTHR33619:SF3">
    <property type="entry name" value="POLYSACCHARIDE EXPORT PROTEIN GFCE-RELATED"/>
    <property type="match status" value="1"/>
</dbReference>
<evidence type="ECO:0000256" key="2">
    <source>
        <dbReference type="SAM" id="Phobius"/>
    </source>
</evidence>
<dbReference type="Proteomes" id="UP001225761">
    <property type="component" value="Unassembled WGS sequence"/>
</dbReference>
<comment type="caution">
    <text evidence="5">The sequence shown here is derived from an EMBL/GenBank/DDBJ whole genome shotgun (WGS) entry which is preliminary data.</text>
</comment>
<dbReference type="Gene3D" id="3.10.560.10">
    <property type="entry name" value="Outer membrane lipoprotein wza domain like"/>
    <property type="match status" value="1"/>
</dbReference>
<evidence type="ECO:0000259" key="3">
    <source>
        <dbReference type="Pfam" id="PF02563"/>
    </source>
</evidence>
<dbReference type="Pfam" id="PF02563">
    <property type="entry name" value="Poly_export"/>
    <property type="match status" value="1"/>
</dbReference>
<keyword evidence="2" id="KW-0472">Membrane</keyword>
<dbReference type="RefSeq" id="WP_283380534.1">
    <property type="nucleotide sequence ID" value="NZ_JASHIE010000001.1"/>
</dbReference>
<gene>
    <name evidence="5" type="ORF">QM481_02485</name>
</gene>
<dbReference type="PROSITE" id="PS51257">
    <property type="entry name" value="PROKAR_LIPOPROTEIN"/>
    <property type="match status" value="1"/>
</dbReference>
<dbReference type="Pfam" id="PF10531">
    <property type="entry name" value="SLBB"/>
    <property type="match status" value="1"/>
</dbReference>
<keyword evidence="6" id="KW-1185">Reference proteome</keyword>
<dbReference type="PANTHER" id="PTHR33619">
    <property type="entry name" value="POLYSACCHARIDE EXPORT PROTEIN GFCE-RELATED"/>
    <property type="match status" value="1"/>
</dbReference>
<feature type="domain" description="Soluble ligand binding" evidence="4">
    <location>
        <begin position="156"/>
        <end position="206"/>
    </location>
</feature>
<dbReference type="EMBL" id="JASHIE010000001">
    <property type="protein sequence ID" value="MDI9873373.1"/>
    <property type="molecule type" value="Genomic_DNA"/>
</dbReference>
<evidence type="ECO:0000313" key="6">
    <source>
        <dbReference type="Proteomes" id="UP001225761"/>
    </source>
</evidence>
<dbReference type="InterPro" id="IPR049712">
    <property type="entry name" value="Poly_export"/>
</dbReference>
<feature type="domain" description="Polysaccharide export protein N-terminal" evidence="3">
    <location>
        <begin position="55"/>
        <end position="151"/>
    </location>
</feature>
<dbReference type="InterPro" id="IPR019554">
    <property type="entry name" value="Soluble_ligand-bd"/>
</dbReference>
<proteinExistence type="predicted"/>
<name>A0ABT6YX22_9BACT</name>
<protein>
    <submittedName>
        <fullName evidence="5">Polysaccharide biosynthesis/export family protein</fullName>
    </submittedName>
</protein>
<keyword evidence="2" id="KW-1133">Transmembrane helix</keyword>
<accession>A0ABT6YX22</accession>
<evidence type="ECO:0000256" key="1">
    <source>
        <dbReference type="ARBA" id="ARBA00022729"/>
    </source>
</evidence>
<keyword evidence="1" id="KW-0732">Signal</keyword>
<dbReference type="InterPro" id="IPR003715">
    <property type="entry name" value="Poly_export_N"/>
</dbReference>
<organism evidence="5 6">
    <name type="scientific">Flectobacillus rivi</name>
    <dbReference type="NCBI Taxonomy" id="2984209"/>
    <lineage>
        <taxon>Bacteria</taxon>
        <taxon>Pseudomonadati</taxon>
        <taxon>Bacteroidota</taxon>
        <taxon>Cytophagia</taxon>
        <taxon>Cytophagales</taxon>
        <taxon>Flectobacillaceae</taxon>
        <taxon>Flectobacillus</taxon>
    </lineage>
</organism>
<keyword evidence="2" id="KW-0812">Transmembrane</keyword>
<sequence>MKTNSFKRLLTIYLLVIFGIISTLTSCVQTKQIVYFQGDTTRYISLKGSAPSIKTIQPKDILAVMVSSLSEESNVIFNTPNINNLTVMNYSVSAGVGRNQPIGYYVDSLGFVAMPLIGKVYLKDKTLQVAADTIERRLEMFLKEPTVNVRILNHKFSVLGEVNRPGVFNLLEERLTIPEALGMAGDLTIFGKRDNILLIREKVKGQKELVRIDLTSREILSSPYYYIEQNDVIYIEPLKTKATSTDQNYQLVPIFTGIVSALGILILNLRN</sequence>